<feature type="domain" description="Pectate lyase" evidence="7">
    <location>
        <begin position="746"/>
        <end position="983"/>
    </location>
</feature>
<gene>
    <name evidence="8" type="ORF">CIK91_06770</name>
</gene>
<evidence type="ECO:0000313" key="8">
    <source>
        <dbReference type="EMBL" id="OYP55216.1"/>
    </source>
</evidence>
<dbReference type="SMART" id="SM00656">
    <property type="entry name" value="Amb_all"/>
    <property type="match status" value="1"/>
</dbReference>
<comment type="similarity">
    <text evidence="4">Belongs to the polysaccharide lyase 1 family.</text>
</comment>
<keyword evidence="4" id="KW-0624">Polysaccharide degradation</keyword>
<comment type="caution">
    <text evidence="8">The sequence shown here is derived from an EMBL/GenBank/DDBJ whole genome shotgun (WGS) entry which is preliminary data.</text>
</comment>
<keyword evidence="4" id="KW-0964">Secreted</keyword>
<feature type="chain" id="PRO_5045579701" description="Pectate lyase domain-containing protein" evidence="6">
    <location>
        <begin position="25"/>
        <end position="1116"/>
    </location>
</feature>
<evidence type="ECO:0000256" key="1">
    <source>
        <dbReference type="ARBA" id="ARBA00022801"/>
    </source>
</evidence>
<dbReference type="InterPro" id="IPR012334">
    <property type="entry name" value="Pectin_lyas_fold"/>
</dbReference>
<keyword evidence="4" id="KW-0119">Carbohydrate metabolism</keyword>
<organism evidence="8 9">
    <name type="scientific">Segatella bryantii</name>
    <name type="common">Prevotella bryantii</name>
    <dbReference type="NCBI Taxonomy" id="77095"/>
    <lineage>
        <taxon>Bacteria</taxon>
        <taxon>Pseudomonadati</taxon>
        <taxon>Bacteroidota</taxon>
        <taxon>Bacteroidia</taxon>
        <taxon>Bacteroidales</taxon>
        <taxon>Prevotellaceae</taxon>
        <taxon>Segatella</taxon>
    </lineage>
</organism>
<keyword evidence="3 4" id="KW-0456">Lyase</keyword>
<evidence type="ECO:0000313" key="9">
    <source>
        <dbReference type="Proteomes" id="UP000216189"/>
    </source>
</evidence>
<keyword evidence="2" id="KW-0063">Aspartyl esterase</keyword>
<dbReference type="SUPFAM" id="SSF51126">
    <property type="entry name" value="Pectin lyase-like"/>
    <property type="match status" value="2"/>
</dbReference>
<protein>
    <recommendedName>
        <fullName evidence="7">Pectate lyase domain-containing protein</fullName>
    </recommendedName>
</protein>
<evidence type="ECO:0000256" key="4">
    <source>
        <dbReference type="RuleBase" id="RU361173"/>
    </source>
</evidence>
<accession>A0ABX4ENG9</accession>
<feature type="region of interest" description="Disordered" evidence="5">
    <location>
        <begin position="288"/>
        <end position="312"/>
    </location>
</feature>
<feature type="signal peptide" evidence="6">
    <location>
        <begin position="1"/>
        <end position="24"/>
    </location>
</feature>
<evidence type="ECO:0000256" key="6">
    <source>
        <dbReference type="SAM" id="SignalP"/>
    </source>
</evidence>
<dbReference type="PANTHER" id="PTHR31683:SF18">
    <property type="entry name" value="PECTATE LYASE 21-RELATED"/>
    <property type="match status" value="1"/>
</dbReference>
<dbReference type="RefSeq" id="WP_094448428.1">
    <property type="nucleotide sequence ID" value="NZ_CP091802.1"/>
</dbReference>
<dbReference type="EMBL" id="NPJF01000030">
    <property type="protein sequence ID" value="OYP55216.1"/>
    <property type="molecule type" value="Genomic_DNA"/>
</dbReference>
<dbReference type="PANTHER" id="PTHR31683">
    <property type="entry name" value="PECTATE LYASE 18-RELATED"/>
    <property type="match status" value="1"/>
</dbReference>
<evidence type="ECO:0000259" key="7">
    <source>
        <dbReference type="SMART" id="SM00656"/>
    </source>
</evidence>
<dbReference type="Gene3D" id="2.160.20.10">
    <property type="entry name" value="Single-stranded right-handed beta-helix, Pectin lyase-like"/>
    <property type="match status" value="2"/>
</dbReference>
<evidence type="ECO:0000256" key="5">
    <source>
        <dbReference type="SAM" id="MobiDB-lite"/>
    </source>
</evidence>
<dbReference type="Pfam" id="PF01095">
    <property type="entry name" value="Pectinesterase"/>
    <property type="match status" value="1"/>
</dbReference>
<dbReference type="InterPro" id="IPR002022">
    <property type="entry name" value="Pec_lyase"/>
</dbReference>
<reference evidence="8 9" key="1">
    <citation type="submission" date="2017-08" db="EMBL/GenBank/DDBJ databases">
        <title>Comparative genomics of non-oral Prevotella species.</title>
        <authorList>
            <person name="Accetto T."/>
            <person name="Nograsek B."/>
            <person name="Avgustin G."/>
        </authorList>
    </citation>
    <scope>NUCLEOTIDE SEQUENCE [LARGE SCALE GENOMIC DNA]</scope>
    <source>
        <strain evidence="8 9">TC1-1</strain>
    </source>
</reference>
<name>A0ABX4ENG9_SEGBR</name>
<keyword evidence="9" id="KW-1185">Reference proteome</keyword>
<keyword evidence="1" id="KW-0378">Hydrolase</keyword>
<dbReference type="Proteomes" id="UP000216189">
    <property type="component" value="Unassembled WGS sequence"/>
</dbReference>
<keyword evidence="6" id="KW-0732">Signal</keyword>
<evidence type="ECO:0000256" key="3">
    <source>
        <dbReference type="ARBA" id="ARBA00023239"/>
    </source>
</evidence>
<dbReference type="Pfam" id="PF00544">
    <property type="entry name" value="Pectate_lyase_4"/>
    <property type="match status" value="1"/>
</dbReference>
<sequence>MKHFTRINTLVLFLLCLFVNTVHASTITALWDFQNMNPSSLSGIKIEGTETHVASSNSSINMFVIAKSGKFAVRTSDVQMNANTYLRIPVQSTKDVITIVSYPGYYNYTINGTAATANTTTHTATASEVTQGYVQVQATSTTYLYSIKLVQTVSNTTTATWDFQNVNPSALSGLTIEGTSGHIPSTLSDVNIYCIGAYGKFAQRTSDAQVNAKTTLRIPVTSTSDVVTVTSYPGYHNYALGGTAVSSDKVTHTATATEVSQGYVVLYTSATSYLYSIQVAMQNYTGSGTATSSTSSNSSSSSSSTGSTDNTTTASGNFTAVSQEYYVVTAGSASSFLSALSKANSSTSSSRKYIFLPNGTYDLGTTCLTAITGSNISIIGQSMEGTIIKNTPAVANEGISTTATILNKGNNNYFQDLTLKNALDYYNAGSAGRAVALQDKGTGTICKNVCLDSYQDTYYSNNTNGQYYFEGSTIYGTVDFICGSGDAFFNNCTLGVRKRTSNGSGSCVIAAPYTSTSWGYVFNNCTISNAAASYSLGRAWGGSPKLAYINTVLTAPTKILSTRFTAAGMNVVANKFVEYNSKNTSGTTVSPSSNIVSFTYGSTTNKMETILSDSKAAGYALSKVFTSWTPNEDAAQLTVSKVSQSGSKISWSAVSGASSYAIFKDDKYVAIVGSGTTSYTISATGTYTVRASNPMGGFGTAASVKVTSISSSSTSGSSTTTSGMSSYDQNAPIGWATYGGSVTGSSDKNTVTVTTADELVSALAGTSATTIYVKGTLTFTGQLTVNGAKNKTVYGLPGSALSNPTHTSTVSKTGILFLKNCSNIILRNLTFKGAGAYDVDGNDNLTLQNCQYIWVDHCDFQDGVDGNFDANNGSNNIAVTWCRFRYLITPWAGGSGGSDKHCFSNLWGGSDKNASKDEGKLNTTFANCWWDEGCIERMPRVRFGKIHIVNCLYSSSVASYCIGAAYKSNIYVENTAFTSSKAQKNPWANKATSSGYTDYNITLTGCSGATNTQSRSGSNSYFNPSSYYSYSAYDVSKVESQVSTYAGATLSISVNAKSNLLNATITAINSVEGDAKATVVEYYNANGIKSNNLQPGLNIIRTTHSDGTITIKKVMQ</sequence>
<proteinExistence type="inferred from homology"/>
<dbReference type="InterPro" id="IPR011050">
    <property type="entry name" value="Pectin_lyase_fold/virulence"/>
</dbReference>
<evidence type="ECO:0000256" key="2">
    <source>
        <dbReference type="ARBA" id="ARBA00023085"/>
    </source>
</evidence>
<dbReference type="InterPro" id="IPR000070">
    <property type="entry name" value="Pectinesterase_cat"/>
</dbReference>
<dbReference type="InterPro" id="IPR045032">
    <property type="entry name" value="PEL"/>
</dbReference>
<comment type="subcellular location">
    <subcellularLocation>
        <location evidence="4">Secreted</location>
    </subcellularLocation>
</comment>